<dbReference type="Proteomes" id="UP001500102">
    <property type="component" value="Unassembled WGS sequence"/>
</dbReference>
<evidence type="ECO:0000313" key="2">
    <source>
        <dbReference type="EMBL" id="GAA2132782.1"/>
    </source>
</evidence>
<accession>A0ABN2YX40</accession>
<sequence length="465" mass="50143">MARLLEELGFALDQLWAQGQGPAGLARRRDARLAALVAHARISSPFYRRLYRDVKGALAADAVALKELPPVTKQELMANFDDWVTDPAVTRAGVEAFIADPSLVGTPYLERYFVCTTSGTTGHPGIFVHDPRSLAVSQAFTLRIDLAWLSPAELLAMGRRGLRWAAVVGTGGHYAGAGWVQWQGRRSWWRRRAFRAFPVQQPLARLVAALNDFDPSAITGYPSALALLAEEQAAGRLHLKPVVVELAGESSGPDVRARIVEAFGGALHDAYAASEFTPLAFDCARGWLHVNSDWAILEPVDADYRPTPPGEPSHTVLLTNLANRVQPLIRYDLGDSVLAKTGPCECANPLPAIRVAGRRDDVLRLVAADGTALLVLPLAIGSVVDETPGLHRSQLVQTGPATIRLRLEPEPGADAGVVWRAASARLSEYLAGLELGNVDVVRAAEPLEQSGTSGKFRQVIARVPD</sequence>
<protein>
    <recommendedName>
        <fullName evidence="1">AMP-dependent synthetase/ligase domain-containing protein</fullName>
    </recommendedName>
</protein>
<dbReference type="SUPFAM" id="SSF56801">
    <property type="entry name" value="Acetyl-CoA synthetase-like"/>
    <property type="match status" value="1"/>
</dbReference>
<organism evidence="2 3">
    <name type="scientific">Arthrobacter humicola</name>
    <dbReference type="NCBI Taxonomy" id="409291"/>
    <lineage>
        <taxon>Bacteria</taxon>
        <taxon>Bacillati</taxon>
        <taxon>Actinomycetota</taxon>
        <taxon>Actinomycetes</taxon>
        <taxon>Micrococcales</taxon>
        <taxon>Micrococcaceae</taxon>
        <taxon>Arthrobacter</taxon>
    </lineage>
</organism>
<dbReference type="PANTHER" id="PTHR36932">
    <property type="entry name" value="CAPSULAR POLYSACCHARIDE BIOSYNTHESIS PROTEIN"/>
    <property type="match status" value="1"/>
</dbReference>
<evidence type="ECO:0000313" key="3">
    <source>
        <dbReference type="Proteomes" id="UP001500102"/>
    </source>
</evidence>
<evidence type="ECO:0000259" key="1">
    <source>
        <dbReference type="Pfam" id="PF00501"/>
    </source>
</evidence>
<name>A0ABN2YX40_9MICC</name>
<comment type="caution">
    <text evidence="2">The sequence shown here is derived from an EMBL/GenBank/DDBJ whole genome shotgun (WGS) entry which is preliminary data.</text>
</comment>
<gene>
    <name evidence="2" type="ORF">GCM10009825_15230</name>
</gene>
<dbReference type="InterPro" id="IPR000873">
    <property type="entry name" value="AMP-dep_synth/lig_dom"/>
</dbReference>
<dbReference type="Gene3D" id="3.40.50.12780">
    <property type="entry name" value="N-terminal domain of ligase-like"/>
    <property type="match status" value="1"/>
</dbReference>
<dbReference type="RefSeq" id="WP_344363960.1">
    <property type="nucleotide sequence ID" value="NZ_BAAAQB010000025.1"/>
</dbReference>
<feature type="domain" description="AMP-dependent synthetase/ligase" evidence="1">
    <location>
        <begin position="30"/>
        <end position="283"/>
    </location>
</feature>
<dbReference type="Pfam" id="PF00501">
    <property type="entry name" value="AMP-binding"/>
    <property type="match status" value="1"/>
</dbReference>
<reference evidence="2 3" key="1">
    <citation type="journal article" date="2019" name="Int. J. Syst. Evol. Microbiol.">
        <title>The Global Catalogue of Microorganisms (GCM) 10K type strain sequencing project: providing services to taxonomists for standard genome sequencing and annotation.</title>
        <authorList>
            <consortium name="The Broad Institute Genomics Platform"/>
            <consortium name="The Broad Institute Genome Sequencing Center for Infectious Disease"/>
            <person name="Wu L."/>
            <person name="Ma J."/>
        </authorList>
    </citation>
    <scope>NUCLEOTIDE SEQUENCE [LARGE SCALE GENOMIC DNA]</scope>
    <source>
        <strain evidence="2 3">JCM 15921</strain>
    </source>
</reference>
<keyword evidence="3" id="KW-1185">Reference proteome</keyword>
<dbReference type="EMBL" id="BAAAQB010000025">
    <property type="protein sequence ID" value="GAA2132782.1"/>
    <property type="molecule type" value="Genomic_DNA"/>
</dbReference>
<dbReference type="PANTHER" id="PTHR36932:SF1">
    <property type="entry name" value="CAPSULAR POLYSACCHARIDE BIOSYNTHESIS PROTEIN"/>
    <property type="match status" value="1"/>
</dbReference>
<dbReference type="InterPro" id="IPR053158">
    <property type="entry name" value="CapK_Type1_Caps_Biosynth"/>
</dbReference>
<proteinExistence type="predicted"/>
<dbReference type="InterPro" id="IPR042099">
    <property type="entry name" value="ANL_N_sf"/>
</dbReference>